<feature type="domain" description="Prohead serine protease" evidence="4">
    <location>
        <begin position="15"/>
        <end position="168"/>
    </location>
</feature>
<dbReference type="Proteomes" id="UP000591929">
    <property type="component" value="Unassembled WGS sequence"/>
</dbReference>
<dbReference type="AlphaFoldDB" id="A0A841Y8X7"/>
<dbReference type="Pfam" id="PF04586">
    <property type="entry name" value="Peptidase_S78"/>
    <property type="match status" value="1"/>
</dbReference>
<keyword evidence="3" id="KW-0378">Hydrolase</keyword>
<comment type="caution">
    <text evidence="5">The sequence shown here is derived from an EMBL/GenBank/DDBJ whole genome shotgun (WGS) entry which is preliminary data.</text>
</comment>
<sequence length="189" mass="21131">MNEETRSLQGASTDVDGEKEMVIQGYALKFNSLSEDLGGFRELILSTAMDNVDLSDVRCLVNHDRNLCIGRTKADTLKLNVDQTGLWFECSLPATSYAKDLYENMKAGNIDQCSFKFFLSEGGASWKRDKDGGYVRSIHKFSKIEEISIVTIPAYEGTNVEVASRDLKVAADREKELVKIELNLINAYV</sequence>
<evidence type="ECO:0000256" key="1">
    <source>
        <dbReference type="ARBA" id="ARBA00022612"/>
    </source>
</evidence>
<reference evidence="5 6" key="1">
    <citation type="submission" date="2020-03" db="EMBL/GenBank/DDBJ databases">
        <title>Soil Listeria distribution.</title>
        <authorList>
            <person name="Liao J."/>
            <person name="Wiedmann M."/>
        </authorList>
    </citation>
    <scope>NUCLEOTIDE SEQUENCE [LARGE SCALE GENOMIC DNA]</scope>
    <source>
        <strain evidence="5 6">FSL L7-1681</strain>
    </source>
</reference>
<dbReference type="NCBIfam" id="TIGR01543">
    <property type="entry name" value="proheadase_HK97"/>
    <property type="match status" value="1"/>
</dbReference>
<protein>
    <submittedName>
        <fullName evidence="5">HK97 family phage prohead protease</fullName>
    </submittedName>
</protein>
<dbReference type="GO" id="GO:0008233">
    <property type="term" value="F:peptidase activity"/>
    <property type="evidence" value="ECO:0007669"/>
    <property type="project" value="UniProtKB-KW"/>
</dbReference>
<organism evidence="5 6">
    <name type="scientific">Listeria booriae</name>
    <dbReference type="NCBI Taxonomy" id="1552123"/>
    <lineage>
        <taxon>Bacteria</taxon>
        <taxon>Bacillati</taxon>
        <taxon>Bacillota</taxon>
        <taxon>Bacilli</taxon>
        <taxon>Bacillales</taxon>
        <taxon>Listeriaceae</taxon>
        <taxon>Listeria</taxon>
    </lineage>
</organism>
<gene>
    <name evidence="5" type="ORF">HB847_13390</name>
</gene>
<keyword evidence="1" id="KW-1188">Viral release from host cell</keyword>
<evidence type="ECO:0000313" key="5">
    <source>
        <dbReference type="EMBL" id="MBC1373367.1"/>
    </source>
</evidence>
<dbReference type="RefSeq" id="WP_185377667.1">
    <property type="nucleotide sequence ID" value="NZ_JAARNA010000001.1"/>
</dbReference>
<name>A0A841Y8X7_9LIST</name>
<evidence type="ECO:0000259" key="4">
    <source>
        <dbReference type="Pfam" id="PF04586"/>
    </source>
</evidence>
<evidence type="ECO:0000256" key="3">
    <source>
        <dbReference type="ARBA" id="ARBA00022801"/>
    </source>
</evidence>
<keyword evidence="2 5" id="KW-0645">Protease</keyword>
<evidence type="ECO:0000313" key="6">
    <source>
        <dbReference type="Proteomes" id="UP000591929"/>
    </source>
</evidence>
<dbReference type="GO" id="GO:0006508">
    <property type="term" value="P:proteolysis"/>
    <property type="evidence" value="ECO:0007669"/>
    <property type="project" value="UniProtKB-KW"/>
</dbReference>
<dbReference type="InterPro" id="IPR006433">
    <property type="entry name" value="Prohead_protease"/>
</dbReference>
<dbReference type="EMBL" id="JAARPL010000010">
    <property type="protein sequence ID" value="MBC1373367.1"/>
    <property type="molecule type" value="Genomic_DNA"/>
</dbReference>
<dbReference type="InterPro" id="IPR054613">
    <property type="entry name" value="Peptidase_S78_dom"/>
</dbReference>
<accession>A0A841Y8X7</accession>
<proteinExistence type="predicted"/>
<evidence type="ECO:0000256" key="2">
    <source>
        <dbReference type="ARBA" id="ARBA00022670"/>
    </source>
</evidence>